<organism evidence="3 4">
    <name type="scientific">Olea europaea subsp. europaea</name>
    <dbReference type="NCBI Taxonomy" id="158383"/>
    <lineage>
        <taxon>Eukaryota</taxon>
        <taxon>Viridiplantae</taxon>
        <taxon>Streptophyta</taxon>
        <taxon>Embryophyta</taxon>
        <taxon>Tracheophyta</taxon>
        <taxon>Spermatophyta</taxon>
        <taxon>Magnoliopsida</taxon>
        <taxon>eudicotyledons</taxon>
        <taxon>Gunneridae</taxon>
        <taxon>Pentapetalae</taxon>
        <taxon>asterids</taxon>
        <taxon>lamiids</taxon>
        <taxon>Lamiales</taxon>
        <taxon>Oleaceae</taxon>
        <taxon>Oleeae</taxon>
        <taxon>Olea</taxon>
    </lineage>
</organism>
<feature type="domain" description="DUF1985" evidence="2">
    <location>
        <begin position="70"/>
        <end position="140"/>
    </location>
</feature>
<name>A0A8S0PVQ2_OLEEU</name>
<dbReference type="AlphaFoldDB" id="A0A8S0PVQ2"/>
<evidence type="ECO:0000256" key="1">
    <source>
        <dbReference type="SAM" id="MobiDB-lite"/>
    </source>
</evidence>
<dbReference type="PANTHER" id="PTHR48449">
    <property type="entry name" value="DUF1985 DOMAIN-CONTAINING PROTEIN"/>
    <property type="match status" value="1"/>
</dbReference>
<protein>
    <recommendedName>
        <fullName evidence="2">DUF1985 domain-containing protein</fullName>
    </recommendedName>
</protein>
<keyword evidence="4" id="KW-1185">Reference proteome</keyword>
<feature type="region of interest" description="Disordered" evidence="1">
    <location>
        <begin position="235"/>
        <end position="330"/>
    </location>
</feature>
<reference evidence="3 4" key="1">
    <citation type="submission" date="2019-12" db="EMBL/GenBank/DDBJ databases">
        <authorList>
            <person name="Alioto T."/>
            <person name="Alioto T."/>
            <person name="Gomez Garrido J."/>
        </authorList>
    </citation>
    <scope>NUCLEOTIDE SEQUENCE [LARGE SCALE GENOMIC DNA]</scope>
</reference>
<dbReference type="Proteomes" id="UP000594638">
    <property type="component" value="Unassembled WGS sequence"/>
</dbReference>
<feature type="compositionally biased region" description="Polar residues" evidence="1">
    <location>
        <begin position="319"/>
        <end position="329"/>
    </location>
</feature>
<feature type="compositionally biased region" description="Low complexity" evidence="1">
    <location>
        <begin position="281"/>
        <end position="290"/>
    </location>
</feature>
<dbReference type="EMBL" id="CACTIH010000158">
    <property type="protein sequence ID" value="CAA2955676.1"/>
    <property type="molecule type" value="Genomic_DNA"/>
</dbReference>
<dbReference type="InterPro" id="IPR015410">
    <property type="entry name" value="DUF1985"/>
</dbReference>
<gene>
    <name evidence="3" type="ORF">OLEA9_A062656</name>
</gene>
<accession>A0A8S0PVQ2</accession>
<feature type="compositionally biased region" description="Low complexity" evidence="1">
    <location>
        <begin position="562"/>
        <end position="572"/>
    </location>
</feature>
<evidence type="ECO:0000313" key="4">
    <source>
        <dbReference type="Proteomes" id="UP000594638"/>
    </source>
</evidence>
<evidence type="ECO:0000313" key="3">
    <source>
        <dbReference type="EMBL" id="CAA2955676.1"/>
    </source>
</evidence>
<feature type="region of interest" description="Disordered" evidence="1">
    <location>
        <begin position="544"/>
        <end position="579"/>
    </location>
</feature>
<comment type="caution">
    <text evidence="3">The sequence shown here is derived from an EMBL/GenBank/DDBJ whole genome shotgun (WGS) entry which is preliminary data.</text>
</comment>
<dbReference type="PANTHER" id="PTHR48449:SF1">
    <property type="entry name" value="DUF1985 DOMAIN-CONTAINING PROTEIN"/>
    <property type="match status" value="1"/>
</dbReference>
<dbReference type="Pfam" id="PF09331">
    <property type="entry name" value="DUF1985"/>
    <property type="match status" value="1"/>
</dbReference>
<proteinExistence type="predicted"/>
<dbReference type="OrthoDB" id="913743at2759"/>
<evidence type="ECO:0000259" key="2">
    <source>
        <dbReference type="Pfam" id="PF09331"/>
    </source>
</evidence>
<dbReference type="Gramene" id="OE9A062656T1">
    <property type="protein sequence ID" value="OE9A062656C1"/>
    <property type="gene ID" value="OE9A062656"/>
</dbReference>
<sequence length="579" mass="63647">MPSTELSFPTIELRFSRHLGQPSCMFGHQLSVSTDLDRSSVGHRTDGVCLLYSRGGKVAGPHFVEEQLEVNELWFNVQGNMMRFGLQEYTLVTGLRCGVFPEGDEFDRVLERRRLKKRVGYWRLLHEFRGFWAKKFLKATRRQEKEVTYTIHGFPFAMQVWAYEAVPEIGERFGQRVGERMPRLLRWSARKQPQHPTLHPTDAEAEQQYFSTLVPYDDPPVPVLDEIARNVVGPQFNASHGGSGSGGQLVRQESYDRVSSGGSGEDETFGDEGVDTEESGEGASERSSVGADTCREQTGASSTPPATHVSSPVRGPTMETRSVGTSGSGLTKEEVEELLFDQRILFEMRLRTIKLEIEQHVTSECKKLGAFFATLMAPPALTPIAAAMPADTEAGVSGSILQEIHGEEMGPSPDEQDMRADTRTAHVQDGGDIAARPDNVHDPLPVVTDEQIDGGQIEPIFAVSDLNGDMGIIFLIFFLPVHFHYLPTANVEHICNYICVVISDGGAMEPSHAAPSNDADLQGCDVTDGDGDLSEIPVPASVAEAGHGVPMMSRRSARVRRPAPAARTPYTRAAKRTKK</sequence>
<feature type="compositionally biased region" description="Acidic residues" evidence="1">
    <location>
        <begin position="264"/>
        <end position="280"/>
    </location>
</feature>
<feature type="compositionally biased region" description="Polar residues" evidence="1">
    <location>
        <begin position="296"/>
        <end position="310"/>
    </location>
</feature>